<protein>
    <recommendedName>
        <fullName evidence="3">TIGR03756 family integrating conjugative element protein</fullName>
    </recommendedName>
</protein>
<name>A0AAN1WHL1_9GAMM</name>
<dbReference type="EMBL" id="AP023086">
    <property type="protein sequence ID" value="BCD97753.1"/>
    <property type="molecule type" value="Genomic_DNA"/>
</dbReference>
<dbReference type="NCBIfam" id="TIGR03756">
    <property type="entry name" value="conj_TIGR03756"/>
    <property type="match status" value="1"/>
</dbReference>
<reference evidence="1 2" key="1">
    <citation type="journal article" date="2022" name="IScience">
        <title>An ultrasensitive nanofiber-based assay for enzymatic hydrolysis and deep-sea microbial degradation of cellulose.</title>
        <authorList>
            <person name="Tsudome M."/>
            <person name="Tachioka M."/>
            <person name="Miyazaki M."/>
            <person name="Uchimura K."/>
            <person name="Tsuda M."/>
            <person name="Takaki Y."/>
            <person name="Deguchi S."/>
        </authorList>
    </citation>
    <scope>NUCLEOTIDE SEQUENCE [LARGE SCALE GENOMIC DNA]</scope>
    <source>
        <strain evidence="1 2">GE09</strain>
    </source>
</reference>
<dbReference type="AlphaFoldDB" id="A0AAN1WHL1"/>
<organism evidence="1 2">
    <name type="scientific">Marinagarivorans cellulosilyticus</name>
    <dbReference type="NCBI Taxonomy" id="2721545"/>
    <lineage>
        <taxon>Bacteria</taxon>
        <taxon>Pseudomonadati</taxon>
        <taxon>Pseudomonadota</taxon>
        <taxon>Gammaproteobacteria</taxon>
        <taxon>Cellvibrionales</taxon>
        <taxon>Cellvibrionaceae</taxon>
        <taxon>Marinagarivorans</taxon>
    </lineage>
</organism>
<sequence length="374" mass="42626">MIRIITIVIFLFISPQIFAFDTHAEWVANELAQEANCEQQGGTYTRGRRTILTGKIIQHGHCELPDEDEDTWSIIEETLKCDDCFDWSLMGVCFWLDIEVIPPSATVRTSALVKNFLPDFVVTAYSNQSPYPEMGGIVKRENGAIQTEKNDTYVGTNEIDTNLDFKHVDIITNPAIPIYNQIGDSFSWSCKSVEKIPYFPHYVSDKDPAWEAPIVEQLYPQALLGFPRMSRLPHYWGPIYPRTGWTSLPHDAMSALVVAERASEIVTGGFSVHVFFPPGNDCGNKCWPPDPVKVDDWENRFQQIYPSEHVDTDAAPLPRNASWINGREYPNQKYAWVLWRRYECCKEEGEIFIERVVIDGDYGGNGRGHEAGRH</sequence>
<keyword evidence="2" id="KW-1185">Reference proteome</keyword>
<evidence type="ECO:0000313" key="1">
    <source>
        <dbReference type="EMBL" id="BCD97753.1"/>
    </source>
</evidence>
<dbReference type="InterPro" id="IPR009649">
    <property type="entry name" value="TraU"/>
</dbReference>
<proteinExistence type="predicted"/>
<dbReference type="InterPro" id="IPR026331">
    <property type="entry name" value="PFL_4710"/>
</dbReference>
<evidence type="ECO:0008006" key="3">
    <source>
        <dbReference type="Google" id="ProtNLM"/>
    </source>
</evidence>
<dbReference type="Pfam" id="PF06834">
    <property type="entry name" value="TraU"/>
    <property type="match status" value="1"/>
</dbReference>
<dbReference type="Proteomes" id="UP001320119">
    <property type="component" value="Chromosome"/>
</dbReference>
<evidence type="ECO:0000313" key="2">
    <source>
        <dbReference type="Proteomes" id="UP001320119"/>
    </source>
</evidence>
<dbReference type="KEGG" id="marq:MARGE09_P1954"/>
<gene>
    <name evidence="1" type="ORF">MARGE09_P1954</name>
</gene>
<accession>A0AAN1WHL1</accession>